<name>A0A8C8BHR6_9STRI</name>
<dbReference type="GO" id="GO:0005634">
    <property type="term" value="C:nucleus"/>
    <property type="evidence" value="ECO:0007669"/>
    <property type="project" value="TreeGrafter"/>
</dbReference>
<evidence type="ECO:0000256" key="1">
    <source>
        <dbReference type="SAM" id="MobiDB-lite"/>
    </source>
</evidence>
<proteinExistence type="predicted"/>
<protein>
    <recommendedName>
        <fullName evidence="2">5'-3' DNA helicase ZGRF1-like N-terminal domain-containing protein</fullName>
    </recommendedName>
</protein>
<evidence type="ECO:0000259" key="2">
    <source>
        <dbReference type="Pfam" id="PF10382"/>
    </source>
</evidence>
<dbReference type="InterPro" id="IPR018838">
    <property type="entry name" value="ZGRF1-like_N"/>
</dbReference>
<reference evidence="3" key="1">
    <citation type="submission" date="2025-08" db="UniProtKB">
        <authorList>
            <consortium name="Ensembl"/>
        </authorList>
    </citation>
    <scope>IDENTIFICATION</scope>
</reference>
<dbReference type="GO" id="GO:0035861">
    <property type="term" value="C:site of double-strand break"/>
    <property type="evidence" value="ECO:0007669"/>
    <property type="project" value="TreeGrafter"/>
</dbReference>
<keyword evidence="4" id="KW-1185">Reference proteome</keyword>
<evidence type="ECO:0000313" key="3">
    <source>
        <dbReference type="Ensembl" id="ENSOSUP00000019490.1"/>
    </source>
</evidence>
<dbReference type="Proteomes" id="UP000694552">
    <property type="component" value="Unplaced"/>
</dbReference>
<dbReference type="AlphaFoldDB" id="A0A8C8BHR6"/>
<accession>A0A8C8BHR6</accession>
<dbReference type="GO" id="GO:0006302">
    <property type="term" value="P:double-strand break repair"/>
    <property type="evidence" value="ECO:0007669"/>
    <property type="project" value="TreeGrafter"/>
</dbReference>
<dbReference type="PANTHER" id="PTHR28535">
    <property type="entry name" value="ZINC FINGER GRF-TYPE CONTAINING 1"/>
    <property type="match status" value="1"/>
</dbReference>
<organism evidence="3 4">
    <name type="scientific">Otus sunia</name>
    <name type="common">Oriental scops-owl</name>
    <dbReference type="NCBI Taxonomy" id="257818"/>
    <lineage>
        <taxon>Eukaryota</taxon>
        <taxon>Metazoa</taxon>
        <taxon>Chordata</taxon>
        <taxon>Craniata</taxon>
        <taxon>Vertebrata</taxon>
        <taxon>Euteleostomi</taxon>
        <taxon>Archelosauria</taxon>
        <taxon>Archosauria</taxon>
        <taxon>Dinosauria</taxon>
        <taxon>Saurischia</taxon>
        <taxon>Theropoda</taxon>
        <taxon>Coelurosauria</taxon>
        <taxon>Aves</taxon>
        <taxon>Neognathae</taxon>
        <taxon>Neoaves</taxon>
        <taxon>Telluraves</taxon>
        <taxon>Strigiformes</taxon>
        <taxon>Strigidae</taxon>
        <taxon>Otus</taxon>
    </lineage>
</organism>
<dbReference type="Pfam" id="PF10382">
    <property type="entry name" value="ZGRF1-like_N"/>
    <property type="match status" value="1"/>
</dbReference>
<reference evidence="3" key="2">
    <citation type="submission" date="2025-09" db="UniProtKB">
        <authorList>
            <consortium name="Ensembl"/>
        </authorList>
    </citation>
    <scope>IDENTIFICATION</scope>
</reference>
<sequence length="849" mass="94419">MKKSKTWQDGILRIGTGGNKAILFDDKGQCLESIFIKSEVYFVWNFFKFLCLILGSISNLCLVTKGVLFRIEGMKICCIANNGKQNQLLFIDKSYQFFREGFQGPRQVEKKISTMEDGEKTTILPLSKQCQGTFPSNFYSTSPLFSMVCKKDTETNLSADFHEDSCTDDDREHMSLSSLLSVPFLDRCEETEKQNCDQSTVKPESSLNTWHAKSSNQAAGHGAVSHNIRSTAQIIALLNSKPTQGCREQTTSEVTGCPSRFQASENTDSLYNQKSTILPALSGNPARRLVQNTQHLPFMKGTVNDTKEWNAGMLLNSAEQPCDEEDTGHRHDKKASNLSQDLQDPCNTNSCFLLESTISRMSDSQFVPSSGDISCSASPVTFENNLSRCRDHSVSNDLKENSFVKLQSETIQNSERVPHDLELSVDVTLTKNGIVKEKLSMHGKDCSTDEQVMKVNFNLMEAFDFNDTGNEDLCERDVNKLTEGDMLSQSPDCLKVEDVAQNAALRLHSCCEVVTHSKTKEVKCSMFDREDNGNDCTGVIPPQLCDHNVRDTGRIVEESANQTRIEVELLGDGCSVKEINERQLSIPATNNKKDLDGCAVHTINGTSWIKSRHSDLLAGDTNVNDCDHKTNMSEKTESMSSISTSRIISAMNERTKEGPLQLGCRKSPDVDLEHFWGTKHDDIKPGSPLLALSQKLDPSYDSLQYIAEDHQKVFGISHEEDALISRSSIYPLGKDPSSPEVTAIGETAFENIESINAFHEACKGERIGMDFMKCTAMADNSSDLPDLANNIALLRALTQHSTALESLQKMVENSSVTSPFLPHLPLPSIFISLTTFLNARLSWEFWHLD</sequence>
<feature type="domain" description="5'-3' DNA helicase ZGRF1-like N-terminal" evidence="2">
    <location>
        <begin position="1"/>
        <end position="39"/>
    </location>
</feature>
<evidence type="ECO:0000313" key="4">
    <source>
        <dbReference type="Proteomes" id="UP000694552"/>
    </source>
</evidence>
<dbReference type="Ensembl" id="ENSOSUT00000020117.1">
    <property type="protein sequence ID" value="ENSOSUP00000019490.1"/>
    <property type="gene ID" value="ENSOSUG00000013707.1"/>
</dbReference>
<dbReference type="PANTHER" id="PTHR28535:SF1">
    <property type="entry name" value="PROTEIN ZGRF1"/>
    <property type="match status" value="1"/>
</dbReference>
<dbReference type="InterPro" id="IPR052800">
    <property type="entry name" value="DNA_Repair_Helicase_ZGRF1"/>
</dbReference>
<feature type="region of interest" description="Disordered" evidence="1">
    <location>
        <begin position="321"/>
        <end position="341"/>
    </location>
</feature>